<evidence type="ECO:0000256" key="1">
    <source>
        <dbReference type="SAM" id="MobiDB-lite"/>
    </source>
</evidence>
<name>A0ABY4CPS5_9BACL</name>
<organism evidence="2 3">
    <name type="scientific">Fodinisporobacter ferrooxydans</name>
    <dbReference type="NCBI Taxonomy" id="2901836"/>
    <lineage>
        <taxon>Bacteria</taxon>
        <taxon>Bacillati</taxon>
        <taxon>Bacillota</taxon>
        <taxon>Bacilli</taxon>
        <taxon>Bacillales</taxon>
        <taxon>Alicyclobacillaceae</taxon>
        <taxon>Fodinisporobacter</taxon>
    </lineage>
</organism>
<keyword evidence="3" id="KW-1185">Reference proteome</keyword>
<feature type="region of interest" description="Disordered" evidence="1">
    <location>
        <begin position="508"/>
        <end position="536"/>
    </location>
</feature>
<feature type="compositionally biased region" description="Polar residues" evidence="1">
    <location>
        <begin position="520"/>
        <end position="532"/>
    </location>
</feature>
<gene>
    <name evidence="2" type="ORF">LSG31_10280</name>
</gene>
<reference evidence="2" key="1">
    <citation type="submission" date="2021-12" db="EMBL/GenBank/DDBJ databases">
        <title>Alicyclobacillaceae gen. nov., sp. nov., isolated from chalcocite enrichment system.</title>
        <authorList>
            <person name="Jiang Z."/>
        </authorList>
    </citation>
    <scope>NUCLEOTIDE SEQUENCE</scope>
    <source>
        <strain evidence="2">MYW30-H2</strain>
    </source>
</reference>
<dbReference type="RefSeq" id="WP_347439169.1">
    <property type="nucleotide sequence ID" value="NZ_CP089291.1"/>
</dbReference>
<accession>A0ABY4CPS5</accession>
<protein>
    <recommendedName>
        <fullName evidence="4">Type I-B CRISPR-associated protein Cas8b1/Cst1</fullName>
    </recommendedName>
</protein>
<sequence length="586" mass="67605">MKLELSLTGDPWYDRGISLLVQLFENLDEEIIREQTYDQTQYRLELNGDPQKIQKAVFEELRIRANAFVQIPVILKAIGKQKHDTSEFSDPKQTFRVTQEDIDAVKQRSTDYADKRDPAKSRFYENLAKNNKPDNVQAELARQFIGLRKDLTTLQSGLQESVEQFFSNLTETKGSSYCQICGRAVKKPVKMVQSRNPFFNQHHNTKIRGYATNAVPGMMCHICNLVCILATVTEAIPYYIADSTVILLPQIAKTDTYEIVLNALDENIYKSDQADFLSKTTNIRTNRVIHYDDPYIALVTICYKMLRTWNTTENLDALVFANQVDFGAIQGWWVIPYSKGQNVNFKPFQFIPTTERLFNFFVNLKDTSGKIYSMFEDVIQASTEDWTKELARAMIEENINRMTRAILAWHRGTIEEEQGSKFINPRIPKTILLFLPQFYKEVMSNVEQNLLTPELREDLKKLGYQLGVHFSNDVSFMTKLATVRGLREFHSLINQGLNVIYKQTYAQSKDKKDQKEKNGSGLSEESNTLDQSEQMDDQKGLYLKPERLERILNEVGNQNLLQAANYLGSFASLYAIQKLQRDHQSK</sequence>
<dbReference type="Proteomes" id="UP000830167">
    <property type="component" value="Chromosome"/>
</dbReference>
<dbReference type="EMBL" id="CP089291">
    <property type="protein sequence ID" value="UOF92501.1"/>
    <property type="molecule type" value="Genomic_DNA"/>
</dbReference>
<feature type="compositionally biased region" description="Basic and acidic residues" evidence="1">
    <location>
        <begin position="508"/>
        <end position="518"/>
    </location>
</feature>
<evidence type="ECO:0008006" key="4">
    <source>
        <dbReference type="Google" id="ProtNLM"/>
    </source>
</evidence>
<proteinExistence type="predicted"/>
<evidence type="ECO:0000313" key="2">
    <source>
        <dbReference type="EMBL" id="UOF92501.1"/>
    </source>
</evidence>
<evidence type="ECO:0000313" key="3">
    <source>
        <dbReference type="Proteomes" id="UP000830167"/>
    </source>
</evidence>